<dbReference type="InterPro" id="IPR036250">
    <property type="entry name" value="AcylCo_DH-like_C"/>
</dbReference>
<gene>
    <name evidence="5" type="ORF">SI65_09610</name>
</gene>
<feature type="domain" description="Acyl-CoA dehydrogenase/oxidase N-terminal" evidence="3">
    <location>
        <begin position="41"/>
        <end position="128"/>
    </location>
</feature>
<dbReference type="GO" id="GO:0006552">
    <property type="term" value="P:L-leucine catabolic process"/>
    <property type="evidence" value="ECO:0007669"/>
    <property type="project" value="TreeGrafter"/>
</dbReference>
<dbReference type="InterPro" id="IPR013786">
    <property type="entry name" value="AcylCoA_DH/ox_N"/>
</dbReference>
<dbReference type="PIRSF" id="PIRSF016578">
    <property type="entry name" value="HsaA"/>
    <property type="match status" value="1"/>
</dbReference>
<dbReference type="AlphaFoldDB" id="A0A1E3B1R6"/>
<dbReference type="PANTHER" id="PTHR43884">
    <property type="entry name" value="ACYL-COA DEHYDROGENASE"/>
    <property type="match status" value="1"/>
</dbReference>
<evidence type="ECO:0000313" key="6">
    <source>
        <dbReference type="Proteomes" id="UP000094569"/>
    </source>
</evidence>
<dbReference type="InterPro" id="IPR013107">
    <property type="entry name" value="Acyl-CoA_DH_C"/>
</dbReference>
<proteinExistence type="predicted"/>
<dbReference type="Gene3D" id="1.20.140.10">
    <property type="entry name" value="Butyryl-CoA Dehydrogenase, subunit A, domain 3"/>
    <property type="match status" value="1"/>
</dbReference>
<dbReference type="GO" id="GO:0008470">
    <property type="term" value="F:3-methylbutanoyl-CoA dehydrogenase activity"/>
    <property type="evidence" value="ECO:0007669"/>
    <property type="project" value="TreeGrafter"/>
</dbReference>
<reference evidence="5 6" key="1">
    <citation type="journal article" date="2016" name="BMC Genomics">
        <title>Comparative genomic and transcriptomic analyses of the Fuzhuan brick tea-fermentation fungus Aspergillus cristatus.</title>
        <authorList>
            <person name="Ge Y."/>
            <person name="Wang Y."/>
            <person name="Liu Y."/>
            <person name="Tan Y."/>
            <person name="Ren X."/>
            <person name="Zhang X."/>
            <person name="Hyde K.D."/>
            <person name="Liu Y."/>
            <person name="Liu Z."/>
        </authorList>
    </citation>
    <scope>NUCLEOTIDE SEQUENCE [LARGE SCALE GENOMIC DNA]</scope>
    <source>
        <strain evidence="5 6">GZAAS20.1005</strain>
    </source>
</reference>
<keyword evidence="6" id="KW-1185">Reference proteome</keyword>
<dbReference type="Gene3D" id="1.10.540.10">
    <property type="entry name" value="Acyl-CoA dehydrogenase/oxidase, N-terminal domain"/>
    <property type="match status" value="1"/>
</dbReference>
<dbReference type="GO" id="GO:0050660">
    <property type="term" value="F:flavin adenine dinucleotide binding"/>
    <property type="evidence" value="ECO:0007669"/>
    <property type="project" value="InterPro"/>
</dbReference>
<accession>A0A1E3B1R6</accession>
<sequence length="426" mass="47040">MAPPASDPTVYQAHHDAFAAEGLPTSPAGWVERAQKVAGILAPDAATRNIEQKVPHAEVSLLKSSGLTKILGDPKYGGGGQTWEVALRAIRELAVGDGSIGMLLGYHLQWSSLTRVIGTEEQKERWEKTILETNSFVGAAVNPRDNDSRITPNGDGLVFNGFKNFTTGGALSDLIVLEGVHMETGDHIFTIVPTKQPGFQFAYNWKNMGMRLTESGSCKIEEIPFEWKDALGFDVEARKPIKELLESPYETLLGPIFQLVFANFYNGIARGALQTAKGYTTTTTRPWPFTHNPQKSALDEHYILAKYGRYLASIRAADALCDVAGKEISDLFHGYAGNKLDLTARQRGEVAESVTACKITSSHMALEVTSGVFEVTGARSTSEKYSFDRFWKDIRVHTLHDPLAYKENELGRYYLTNEIPTPSWYT</sequence>
<evidence type="ECO:0000259" key="4">
    <source>
        <dbReference type="Pfam" id="PF08028"/>
    </source>
</evidence>
<organism evidence="5 6">
    <name type="scientific">Aspergillus cristatus</name>
    <name type="common">Chinese Fuzhuan brick tea-fermentation fungus</name>
    <name type="synonym">Eurotium cristatum</name>
    <dbReference type="NCBI Taxonomy" id="573508"/>
    <lineage>
        <taxon>Eukaryota</taxon>
        <taxon>Fungi</taxon>
        <taxon>Dikarya</taxon>
        <taxon>Ascomycota</taxon>
        <taxon>Pezizomycotina</taxon>
        <taxon>Eurotiomycetes</taxon>
        <taxon>Eurotiomycetidae</taxon>
        <taxon>Eurotiales</taxon>
        <taxon>Aspergillaceae</taxon>
        <taxon>Aspergillus</taxon>
        <taxon>Aspergillus subgen. Aspergillus</taxon>
    </lineage>
</organism>
<dbReference type="EMBL" id="JXNT01000020">
    <property type="protein sequence ID" value="ODM14858.1"/>
    <property type="molecule type" value="Genomic_DNA"/>
</dbReference>
<dbReference type="SUPFAM" id="SSF47203">
    <property type="entry name" value="Acyl-CoA dehydrogenase C-terminal domain-like"/>
    <property type="match status" value="1"/>
</dbReference>
<evidence type="ECO:0000313" key="5">
    <source>
        <dbReference type="EMBL" id="ODM14858.1"/>
    </source>
</evidence>
<evidence type="ECO:0000256" key="1">
    <source>
        <dbReference type="ARBA" id="ARBA00022630"/>
    </source>
</evidence>
<evidence type="ECO:0000259" key="3">
    <source>
        <dbReference type="Pfam" id="PF02771"/>
    </source>
</evidence>
<dbReference type="VEuPathDB" id="FungiDB:SI65_09610"/>
<feature type="domain" description="Acyl-CoA dehydrogenase C-terminal" evidence="4">
    <location>
        <begin position="260"/>
        <end position="400"/>
    </location>
</feature>
<dbReference type="SUPFAM" id="SSF56645">
    <property type="entry name" value="Acyl-CoA dehydrogenase NM domain-like"/>
    <property type="match status" value="1"/>
</dbReference>
<dbReference type="InterPro" id="IPR046373">
    <property type="entry name" value="Acyl-CoA_Oxase/DH_mid-dom_sf"/>
</dbReference>
<name>A0A1E3B1R6_ASPCR</name>
<dbReference type="OrthoDB" id="5356974at2759"/>
<evidence type="ECO:0008006" key="7">
    <source>
        <dbReference type="Google" id="ProtNLM"/>
    </source>
</evidence>
<dbReference type="FunFam" id="1.10.540.10:FF:000025">
    <property type="entry name" value="Related to Dibenzothiophene desulfurization enzyme C"/>
    <property type="match status" value="1"/>
</dbReference>
<protein>
    <recommendedName>
        <fullName evidence="7">Acyl-CoA dehydrogenase C-terminal domain-containing protein</fullName>
    </recommendedName>
</protein>
<dbReference type="InterPro" id="IPR009100">
    <property type="entry name" value="AcylCoA_DH/oxidase_NM_dom_sf"/>
</dbReference>
<dbReference type="FunFam" id="2.40.110.10:FF:000020">
    <property type="entry name" value="Putative acyl-CoA dehydrogenase YdbM"/>
    <property type="match status" value="1"/>
</dbReference>
<keyword evidence="2" id="KW-0560">Oxidoreductase</keyword>
<dbReference type="Pfam" id="PF08028">
    <property type="entry name" value="Acyl-CoA_dh_2"/>
    <property type="match status" value="1"/>
</dbReference>
<evidence type="ECO:0000256" key="2">
    <source>
        <dbReference type="ARBA" id="ARBA00023002"/>
    </source>
</evidence>
<dbReference type="Proteomes" id="UP000094569">
    <property type="component" value="Unassembled WGS sequence"/>
</dbReference>
<dbReference type="Pfam" id="PF02771">
    <property type="entry name" value="Acyl-CoA_dh_N"/>
    <property type="match status" value="1"/>
</dbReference>
<dbReference type="Gene3D" id="2.40.110.10">
    <property type="entry name" value="Butyryl-CoA Dehydrogenase, subunit A, domain 2"/>
    <property type="match status" value="1"/>
</dbReference>
<dbReference type="PANTHER" id="PTHR43884:SF12">
    <property type="entry name" value="ISOVALERYL-COA DEHYDROGENASE, MITOCHONDRIAL-RELATED"/>
    <property type="match status" value="1"/>
</dbReference>
<keyword evidence="1" id="KW-0285">Flavoprotein</keyword>
<dbReference type="InterPro" id="IPR037069">
    <property type="entry name" value="AcylCoA_DH/ox_N_sf"/>
</dbReference>
<comment type="caution">
    <text evidence="5">The sequence shown here is derived from an EMBL/GenBank/DDBJ whole genome shotgun (WGS) entry which is preliminary data.</text>
</comment>
<dbReference type="STRING" id="573508.A0A1E3B1R6"/>